<keyword evidence="4" id="KW-1185">Reference proteome</keyword>
<reference evidence="3" key="1">
    <citation type="journal article" date="2020" name="Stud. Mycol.">
        <title>101 Dothideomycetes genomes: a test case for predicting lifestyles and emergence of pathogens.</title>
        <authorList>
            <person name="Haridas S."/>
            <person name="Albert R."/>
            <person name="Binder M."/>
            <person name="Bloem J."/>
            <person name="Labutti K."/>
            <person name="Salamov A."/>
            <person name="Andreopoulos B."/>
            <person name="Baker S."/>
            <person name="Barry K."/>
            <person name="Bills G."/>
            <person name="Bluhm B."/>
            <person name="Cannon C."/>
            <person name="Castanera R."/>
            <person name="Culley D."/>
            <person name="Daum C."/>
            <person name="Ezra D."/>
            <person name="Gonzalez J."/>
            <person name="Henrissat B."/>
            <person name="Kuo A."/>
            <person name="Liang C."/>
            <person name="Lipzen A."/>
            <person name="Lutzoni F."/>
            <person name="Magnuson J."/>
            <person name="Mondo S."/>
            <person name="Nolan M."/>
            <person name="Ohm R."/>
            <person name="Pangilinan J."/>
            <person name="Park H.-J."/>
            <person name="Ramirez L."/>
            <person name="Alfaro M."/>
            <person name="Sun H."/>
            <person name="Tritt A."/>
            <person name="Yoshinaga Y."/>
            <person name="Zwiers L.-H."/>
            <person name="Turgeon B."/>
            <person name="Goodwin S."/>
            <person name="Spatafora J."/>
            <person name="Crous P."/>
            <person name="Grigoriev I."/>
        </authorList>
    </citation>
    <scope>NUCLEOTIDE SEQUENCE</scope>
    <source>
        <strain evidence="3">CBS 675.92</strain>
    </source>
</reference>
<dbReference type="InterPro" id="IPR012475">
    <property type="entry name" value="Fungal_lectin"/>
</dbReference>
<gene>
    <name evidence="3" type="ORF">CC80DRAFT_417808</name>
</gene>
<evidence type="ECO:0000256" key="2">
    <source>
        <dbReference type="SAM" id="MobiDB-lite"/>
    </source>
</evidence>
<dbReference type="EMBL" id="ML976999">
    <property type="protein sequence ID" value="KAF1954372.1"/>
    <property type="molecule type" value="Genomic_DNA"/>
</dbReference>
<evidence type="ECO:0000256" key="1">
    <source>
        <dbReference type="ARBA" id="ARBA00009042"/>
    </source>
</evidence>
<comment type="similarity">
    <text evidence="1">Belongs to the fungal fucose-specific lectin family.</text>
</comment>
<protein>
    <submittedName>
        <fullName evidence="3">Fucose-specific lectin</fullName>
    </submittedName>
</protein>
<keyword evidence="3" id="KW-0430">Lectin</keyword>
<dbReference type="OrthoDB" id="407298at2759"/>
<dbReference type="AlphaFoldDB" id="A0A6A5TRT2"/>
<dbReference type="GO" id="GO:0030246">
    <property type="term" value="F:carbohydrate binding"/>
    <property type="evidence" value="ECO:0007669"/>
    <property type="project" value="UniProtKB-KW"/>
</dbReference>
<dbReference type="Pfam" id="PF07938">
    <property type="entry name" value="Fungal_lectin"/>
    <property type="match status" value="2"/>
</dbReference>
<name>A0A6A5TRT2_9PLEO</name>
<proteinExistence type="inferred from homology"/>
<organism evidence="3 4">
    <name type="scientific">Byssothecium circinans</name>
    <dbReference type="NCBI Taxonomy" id="147558"/>
    <lineage>
        <taxon>Eukaryota</taxon>
        <taxon>Fungi</taxon>
        <taxon>Dikarya</taxon>
        <taxon>Ascomycota</taxon>
        <taxon>Pezizomycotina</taxon>
        <taxon>Dothideomycetes</taxon>
        <taxon>Pleosporomycetidae</taxon>
        <taxon>Pleosporales</taxon>
        <taxon>Massarineae</taxon>
        <taxon>Massarinaceae</taxon>
        <taxon>Byssothecium</taxon>
    </lineage>
</organism>
<dbReference type="Gene3D" id="2.120.10.70">
    <property type="entry name" value="Fucose-specific lectin"/>
    <property type="match status" value="2"/>
</dbReference>
<feature type="region of interest" description="Disordered" evidence="2">
    <location>
        <begin position="1"/>
        <end position="39"/>
    </location>
</feature>
<evidence type="ECO:0000313" key="3">
    <source>
        <dbReference type="EMBL" id="KAF1954372.1"/>
    </source>
</evidence>
<dbReference type="SUPFAM" id="SSF89372">
    <property type="entry name" value="Fucose-specific lectin"/>
    <property type="match status" value="1"/>
</dbReference>
<evidence type="ECO:0000313" key="4">
    <source>
        <dbReference type="Proteomes" id="UP000800035"/>
    </source>
</evidence>
<sequence length="374" mass="42077">MDRLSREAEEKRQAAAAAEQKRKAAEKAAAEKAATEKAAAEKAAVEKAAVERAAAERAAAERTQNLQNQSIPSGHSIAATAWSAWHIRVYFQDGRGGVRESRHDDGVWSGGDARSVLFTAKMGTPLSVISWDNGQQIRIYYLSSQDMLQEHCYSAGHGWYHGNLNNQWIRVAPSSKISAIHWHVDTSIRVYFQGKSLPPASCAIQEYCYCGRSGWCRGATLWNARPGSSIAATRWFSGALDSVHRNLHIRIYYQDEQSYIRELCWQVGGWSKGGYSQWALGGTPIAAFAWHDYQVSIRVFWQDNYRALFESKYVNGWSGASSVANDVDERCHFTAVELQNGQHYRVYVRDRTALIEKCNGRYGGYWFNGVFVIR</sequence>
<dbReference type="Proteomes" id="UP000800035">
    <property type="component" value="Unassembled WGS sequence"/>
</dbReference>
<accession>A0A6A5TRT2</accession>